<evidence type="ECO:0000313" key="3">
    <source>
        <dbReference type="Proteomes" id="UP000078492"/>
    </source>
</evidence>
<gene>
    <name evidence="2" type="ORF">ALC57_13176</name>
</gene>
<feature type="region of interest" description="Disordered" evidence="1">
    <location>
        <begin position="105"/>
        <end position="277"/>
    </location>
</feature>
<dbReference type="EMBL" id="KQ980673">
    <property type="protein sequence ID" value="KYN14602.1"/>
    <property type="molecule type" value="Genomic_DNA"/>
</dbReference>
<dbReference type="AlphaFoldDB" id="A0A151IZU9"/>
<name>A0A151IZU9_9HYME</name>
<feature type="compositionally biased region" description="Low complexity" evidence="1">
    <location>
        <begin position="113"/>
        <end position="124"/>
    </location>
</feature>
<proteinExistence type="predicted"/>
<evidence type="ECO:0000256" key="1">
    <source>
        <dbReference type="SAM" id="MobiDB-lite"/>
    </source>
</evidence>
<reference evidence="2 3" key="1">
    <citation type="submission" date="2015-09" db="EMBL/GenBank/DDBJ databases">
        <title>Trachymyrmex cornetzi WGS genome.</title>
        <authorList>
            <person name="Nygaard S."/>
            <person name="Hu H."/>
            <person name="Boomsma J."/>
            <person name="Zhang G."/>
        </authorList>
    </citation>
    <scope>NUCLEOTIDE SEQUENCE [LARGE SCALE GENOMIC DNA]</scope>
    <source>
        <strain evidence="2">Tcor2-1</strain>
        <tissue evidence="2">Whole body</tissue>
    </source>
</reference>
<sequence length="277" mass="29356">MVRATARPSSSLAEEAIDFFSPPLRLTVWFRVHFCLPPTAAAPLARVYPHPSSGESERGGPEFLRGASIWLGSPECYIGDTGLQPLTPHGRMWCNSNRGFRGSPASDLGSIAAGGATHGGAPPTDRVTETTPPLDPNRRGDQHTGDGGPRPRPPPATPVRRRRFGRDAIATTPSFYVPPDPCAGWDLEGTTPSPPKREGEGPTRKPTGSGGRNPTSCLGQGVNLPLTAPSHRAIEVRAANPYRHNGEPFHNGTDPPGVPPKRKPPWGAGPSVQSPPI</sequence>
<dbReference type="Proteomes" id="UP000078492">
    <property type="component" value="Unassembled WGS sequence"/>
</dbReference>
<keyword evidence="3" id="KW-1185">Reference proteome</keyword>
<protein>
    <submittedName>
        <fullName evidence="2">Uncharacterized protein</fullName>
    </submittedName>
</protein>
<evidence type="ECO:0000313" key="2">
    <source>
        <dbReference type="EMBL" id="KYN14602.1"/>
    </source>
</evidence>
<organism evidence="2 3">
    <name type="scientific">Trachymyrmex cornetzi</name>
    <dbReference type="NCBI Taxonomy" id="471704"/>
    <lineage>
        <taxon>Eukaryota</taxon>
        <taxon>Metazoa</taxon>
        <taxon>Ecdysozoa</taxon>
        <taxon>Arthropoda</taxon>
        <taxon>Hexapoda</taxon>
        <taxon>Insecta</taxon>
        <taxon>Pterygota</taxon>
        <taxon>Neoptera</taxon>
        <taxon>Endopterygota</taxon>
        <taxon>Hymenoptera</taxon>
        <taxon>Apocrita</taxon>
        <taxon>Aculeata</taxon>
        <taxon>Formicoidea</taxon>
        <taxon>Formicidae</taxon>
        <taxon>Myrmicinae</taxon>
        <taxon>Trachymyrmex</taxon>
    </lineage>
</organism>
<accession>A0A151IZU9</accession>